<evidence type="ECO:0000313" key="2">
    <source>
        <dbReference type="EMBL" id="CKS44369.1"/>
    </source>
</evidence>
<dbReference type="EMBL" id="CHKL01000339">
    <property type="protein sequence ID" value="COW56526.1"/>
    <property type="molecule type" value="Genomic_DNA"/>
</dbReference>
<dbReference type="Proteomes" id="UP000189452">
    <property type="component" value="Chromosome"/>
</dbReference>
<reference evidence="10 19" key="8">
    <citation type="submission" date="2018-08" db="EMBL/GenBank/DDBJ databases">
        <authorList>
            <person name="Fokvardsen B D."/>
            <person name="Norman A."/>
        </authorList>
    </citation>
    <scope>NUCLEOTIDE SEQUENCE [LARGE SCALE GENOMIC DNA]</scope>
    <source>
        <strain evidence="10 19">DKC2</strain>
    </source>
</reference>
<evidence type="ECO:0000313" key="18">
    <source>
        <dbReference type="Proteomes" id="UP000256381"/>
    </source>
</evidence>
<dbReference type="EMBL" id="COPH01000038">
    <property type="protein sequence ID" value="CLW96466.1"/>
    <property type="molecule type" value="Genomic_DNA"/>
</dbReference>
<dbReference type="Proteomes" id="UP000300237">
    <property type="component" value="Chromosome"/>
</dbReference>
<dbReference type="Proteomes" id="UP000049023">
    <property type="component" value="Unassembled WGS sequence"/>
</dbReference>
<dbReference type="SMR" id="A0A045HAB3"/>
<evidence type="ECO:0000313" key="8">
    <source>
        <dbReference type="EMBL" id="OMH61403.1"/>
    </source>
</evidence>
<dbReference type="AlphaFoldDB" id="A0A045HAB3"/>
<proteinExistence type="predicted"/>
<dbReference type="STRING" id="115862.BBG46_17935"/>
<reference evidence="8 17" key="6">
    <citation type="submission" date="2017-02" db="EMBL/GenBank/DDBJ databases">
        <title>Protein polymorphisms may explain contrasting epidemiological fitness of two variants of a multidrug-resistant Mycobacterium tuberculosis strain.</title>
        <authorList>
            <person name="Bigi M.M."/>
            <person name="Lopez B."/>
            <person name="Blanco F.C."/>
            <person name="Sasiain M.C."/>
            <person name="De La Barrera S."/>
            <person name="Ritacco V."/>
            <person name="Bigi F."/>
            <person name="Soria M.A."/>
        </authorList>
    </citation>
    <scope>NUCLEOTIDE SEQUENCE [LARGE SCALE GENOMIC DNA]</scope>
    <source>
        <strain evidence="8 17">6548</strain>
    </source>
</reference>
<evidence type="ECO:0000313" key="6">
    <source>
        <dbReference type="EMBL" id="COW91367.1"/>
    </source>
</evidence>
<name>A0A045HAB3_MYCTX</name>
<dbReference type="EMBL" id="LR027516">
    <property type="protein sequence ID" value="VCU51760.1"/>
    <property type="molecule type" value="Genomic_DNA"/>
</dbReference>
<dbReference type="Proteomes" id="UP000038802">
    <property type="component" value="Unassembled WGS sequence"/>
</dbReference>
<dbReference type="OMA" id="GRWHTAK"/>
<gene>
    <name evidence="8" type="ORF">A4S10_03594</name>
    <name evidence="10" type="ORF">DKC2_3670</name>
    <name evidence="9" type="ORF">DSJ38_01895</name>
    <name evidence="1" type="ORF">ERS007681_04016</name>
    <name evidence="6" type="ORF">ERS007703_04446</name>
    <name evidence="5" type="ORF">ERS007741_02717</name>
    <name evidence="2" type="ORF">ERS027659_03110</name>
    <name evidence="3" type="ORF">ERS027661_04492</name>
    <name evidence="4" type="ORF">ERS094118_03717</name>
    <name evidence="7" type="ORF">J8J21_18500</name>
</gene>
<dbReference type="RefSeq" id="WP_003418301.1">
    <property type="nucleotide sequence ID" value="NZ_AP017901.1"/>
</dbReference>
<evidence type="ECO:0000313" key="4">
    <source>
        <dbReference type="EMBL" id="CLW96466.1"/>
    </source>
</evidence>
<reference evidence="8 17" key="4">
    <citation type="submission" date="2016-04" db="EMBL/GenBank/DDBJ databases">
        <authorList>
            <person name="Bigi M."/>
            <person name="Bigi F."/>
            <person name="Soria M.A."/>
        </authorList>
    </citation>
    <scope>NUCLEOTIDE SEQUENCE [LARGE SCALE GENOMIC DNA]</scope>
    <source>
        <strain evidence="8 17">6548</strain>
    </source>
</reference>
<evidence type="ECO:0000313" key="10">
    <source>
        <dbReference type="EMBL" id="VCU51760.1"/>
    </source>
</evidence>
<evidence type="ECO:0000313" key="9">
    <source>
        <dbReference type="EMBL" id="REQ56794.1"/>
    </source>
</evidence>
<evidence type="ECO:0000313" key="15">
    <source>
        <dbReference type="Proteomes" id="UP000050139"/>
    </source>
</evidence>
<evidence type="ECO:0000313" key="19">
    <source>
        <dbReference type="Proteomes" id="UP000300237"/>
    </source>
</evidence>
<dbReference type="PATRIC" id="fig|1773.206.peg.2580"/>
<reference evidence="9 18" key="5">
    <citation type="journal article" date="2017" name="N. Engl. J. Med.">
        <title>Transmission of Extensively Drug-Resistant Tuberculosis in South Africa.</title>
        <authorList>
            <person name="Shah N.S."/>
            <person name="Auld S.C."/>
            <person name="Brust J.C."/>
            <person name="Mathema B."/>
            <person name="Ismail N."/>
            <person name="Moodley P."/>
            <person name="Mlisana K."/>
            <person name="Allana S."/>
            <person name="Campbell A."/>
            <person name="Mthiyane T."/>
            <person name="Morris N."/>
            <person name="Mpangase P."/>
            <person name="van der Meulen H."/>
            <person name="Omar S.V."/>
            <person name="Brown T.S."/>
            <person name="Narechania A."/>
            <person name="Shaskina E."/>
            <person name="Kapwata T."/>
            <person name="Kreiswirth B."/>
            <person name="Gandhi N.R."/>
        </authorList>
    </citation>
    <scope>NUCLEOTIDE SEQUENCE [LARGE SCALE GENOMIC DNA]</scope>
    <source>
        <strain evidence="9 18">32301_S10</strain>
    </source>
</reference>
<dbReference type="EMBL" id="LWDQ01000001">
    <property type="protein sequence ID" value="OMH61403.1"/>
    <property type="molecule type" value="Genomic_DNA"/>
</dbReference>
<reference evidence="11 12" key="2">
    <citation type="submission" date="2015-03" db="EMBL/GenBank/DDBJ databases">
        <authorList>
            <consortium name="Pathogen Informatics"/>
        </authorList>
    </citation>
    <scope>NUCLEOTIDE SEQUENCE [LARGE SCALE GENOMIC DNA]</scope>
    <source>
        <strain evidence="2 16">Bir 185</strain>
        <strain evidence="3 14">Bir 187</strain>
        <strain evidence="1 12">G09901357</strain>
        <strain evidence="11">K00500041</strain>
        <strain evidence="5 13">P00601463</strain>
    </source>
</reference>
<dbReference type="Proteomes" id="UP000256381">
    <property type="component" value="Unassembled WGS sequence"/>
</dbReference>
<reference evidence="9" key="7">
    <citation type="submission" date="2018-07" db="EMBL/GenBank/DDBJ databases">
        <authorList>
            <person name="Shah S."/>
            <person name="Brown T."/>
            <person name="Auld S."/>
            <person name="Bratton K."/>
            <person name="Narechania A."/>
            <person name="Mathema B."/>
            <person name="Gandhi N."/>
        </authorList>
    </citation>
    <scope>NUCLEOTIDE SEQUENCE</scope>
    <source>
        <strain evidence="9">32301_S10</strain>
    </source>
</reference>
<dbReference type="EMBL" id="CFOE01000839">
    <property type="protein sequence ID" value="CFE46302.1"/>
    <property type="molecule type" value="Genomic_DNA"/>
</dbReference>
<organism evidence="4 15">
    <name type="scientific">Mycobacterium tuberculosis</name>
    <dbReference type="NCBI Taxonomy" id="1773"/>
    <lineage>
        <taxon>Bacteria</taxon>
        <taxon>Bacillati</taxon>
        <taxon>Actinomycetota</taxon>
        <taxon>Actinomycetes</taxon>
        <taxon>Mycobacteriales</taxon>
        <taxon>Mycobacteriaceae</taxon>
        <taxon>Mycobacterium</taxon>
        <taxon>Mycobacterium tuberculosis complex</taxon>
    </lineage>
</organism>
<dbReference type="Proteomes" id="UP000048289">
    <property type="component" value="Unassembled WGS sequence"/>
</dbReference>
<evidence type="ECO:0000313" key="5">
    <source>
        <dbReference type="EMBL" id="COW56526.1"/>
    </source>
</evidence>
<dbReference type="Proteomes" id="UP000048600">
    <property type="component" value="Unassembled WGS sequence"/>
</dbReference>
<dbReference type="EMBL" id="CNFU01001559">
    <property type="protein sequence ID" value="CKT53757.1"/>
    <property type="molecule type" value="Genomic_DNA"/>
</dbReference>
<evidence type="ECO:0000313" key="1">
    <source>
        <dbReference type="EMBL" id="CFE46302.1"/>
    </source>
</evidence>
<dbReference type="EMBL" id="QTBD01000027">
    <property type="protein sequence ID" value="REQ56794.1"/>
    <property type="molecule type" value="Genomic_DNA"/>
</dbReference>
<reference evidence="4 15" key="3">
    <citation type="submission" date="2015-03" db="EMBL/GenBank/DDBJ databases">
        <authorList>
            <consortium name="Pathogen Informatics"/>
            <person name="Murphy D."/>
        </authorList>
    </citation>
    <scope>NUCLEOTIDE SEQUENCE [LARGE SCALE GENOMIC DNA]</scope>
    <source>
        <strain evidence="4 15">0268S</strain>
    </source>
</reference>
<accession>A0A045HAB3</accession>
<evidence type="ECO:0000313" key="11">
    <source>
        <dbReference type="Proteomes" id="UP000038802"/>
    </source>
</evidence>
<reference evidence="6" key="1">
    <citation type="submission" date="2015-03" db="EMBL/GenBank/DDBJ databases">
        <authorList>
            <person name="Murphy D."/>
        </authorList>
    </citation>
    <scope>NUCLEOTIDE SEQUENCE [LARGE SCALE GENOMIC DNA]</scope>
    <source>
        <strain evidence="6">K00500041</strain>
    </source>
</reference>
<evidence type="ECO:0000313" key="12">
    <source>
        <dbReference type="Proteomes" id="UP000048289"/>
    </source>
</evidence>
<dbReference type="EMBL" id="CSAE01000784">
    <property type="protein sequence ID" value="COW91367.1"/>
    <property type="molecule type" value="Genomic_DNA"/>
</dbReference>
<protein>
    <submittedName>
        <fullName evidence="4">Uncharacterized protein</fullName>
    </submittedName>
</protein>
<dbReference type="EMBL" id="JAGIZI010000038">
    <property type="protein sequence ID" value="MBP0685062.1"/>
    <property type="molecule type" value="Genomic_DNA"/>
</dbReference>
<dbReference type="Proteomes" id="UP000050139">
    <property type="component" value="Unassembled WGS sequence"/>
</dbReference>
<reference evidence="7 20" key="9">
    <citation type="submission" date="2021-03" db="EMBL/GenBank/DDBJ databases">
        <title>Whole Genome Sequencing of Mycobacterium tuberculosis clinical isolates from Arunachal Pradesh, India.</title>
        <authorList>
            <person name="Singh S."/>
            <person name="Mudliar S.R."/>
            <person name="Kulsum U."/>
            <person name="Rufai S.B."/>
            <person name="Singh P.K."/>
            <person name="Umpo M."/>
            <person name="Nyori M."/>
        </authorList>
    </citation>
    <scope>NUCLEOTIDE SEQUENCE [LARGE SCALE GENOMIC DNA]</scope>
    <source>
        <strain evidence="7 20">OMICS/BPL/0142/20/SP</strain>
    </source>
</reference>
<evidence type="ECO:0000313" key="17">
    <source>
        <dbReference type="Proteomes" id="UP000189452"/>
    </source>
</evidence>
<evidence type="ECO:0000313" key="7">
    <source>
        <dbReference type="EMBL" id="MBP0685062.1"/>
    </source>
</evidence>
<evidence type="ECO:0000313" key="3">
    <source>
        <dbReference type="EMBL" id="CKT53757.1"/>
    </source>
</evidence>
<dbReference type="EMBL" id="CNFT01000845">
    <property type="protein sequence ID" value="CKS44369.1"/>
    <property type="molecule type" value="Genomic_DNA"/>
</dbReference>
<evidence type="ECO:0000313" key="20">
    <source>
        <dbReference type="Proteomes" id="UP000671119"/>
    </source>
</evidence>
<evidence type="ECO:0000313" key="13">
    <source>
        <dbReference type="Proteomes" id="UP000048600"/>
    </source>
</evidence>
<evidence type="ECO:0000313" key="16">
    <source>
        <dbReference type="Proteomes" id="UP000050164"/>
    </source>
</evidence>
<dbReference type="Proteomes" id="UP000671119">
    <property type="component" value="Unassembled WGS sequence"/>
</dbReference>
<evidence type="ECO:0000313" key="14">
    <source>
        <dbReference type="Proteomes" id="UP000049023"/>
    </source>
</evidence>
<dbReference type="Proteomes" id="UP000050164">
    <property type="component" value="Unassembled WGS sequence"/>
</dbReference>
<sequence>MRPDSVNSAGIDIAAVYAVADRFSAAAELIDDAIGNHLTRLAFGGACAGRGHASRGDALRCRLDRLAGELSVWSRAAVQIAFALRAGANRYAEADLCAAARIG</sequence>